<feature type="transmembrane region" description="Helical" evidence="10">
    <location>
        <begin position="432"/>
        <end position="451"/>
    </location>
</feature>
<keyword evidence="10" id="KW-0813">Transport</keyword>
<evidence type="ECO:0000256" key="1">
    <source>
        <dbReference type="ARBA" id="ARBA00004477"/>
    </source>
</evidence>
<dbReference type="Proteomes" id="UP000234275">
    <property type="component" value="Unassembled WGS sequence"/>
</dbReference>
<evidence type="ECO:0000256" key="4">
    <source>
        <dbReference type="ARBA" id="ARBA00022692"/>
    </source>
</evidence>
<dbReference type="STRING" id="1392250.A0A2I2GCA2"/>
<organism evidence="11 12">
    <name type="scientific">Aspergillus steynii IBT 23096</name>
    <dbReference type="NCBI Taxonomy" id="1392250"/>
    <lineage>
        <taxon>Eukaryota</taxon>
        <taxon>Fungi</taxon>
        <taxon>Dikarya</taxon>
        <taxon>Ascomycota</taxon>
        <taxon>Pezizomycotina</taxon>
        <taxon>Eurotiomycetes</taxon>
        <taxon>Eurotiomycetidae</taxon>
        <taxon>Eurotiales</taxon>
        <taxon>Aspergillaceae</taxon>
        <taxon>Aspergillus</taxon>
        <taxon>Aspergillus subgen. Circumdati</taxon>
    </lineage>
</organism>
<comment type="function">
    <text evidence="9 10">Intramembrane glycolipid transporter that operates in the biosynthetic pathway of dolichol-linked oligosaccharides, the glycan precursors employed in protein asparagine (N)-glycosylation. The sequential addition of sugars to dolichol pyrophosphate produces dolichol-linked oligosaccharides containing fourteen sugars, including two GlcNAcs, nine mannoses and three glucoses. Once assembled, the oligosaccharide is transferred from the lipid to nascent proteins by oligosaccharyltransferases. The assembly of dolichol-linked oligosaccharides begins on the cytosolic side of the endoplasmic reticulum membrane and finishes in its lumen. RFT1 could mediate the translocation of the cytosolically oriented intermediate DolPP-GlcNAc2Man5, produced by ALG11, into the ER lumen where dolichol-linked oligosaccharides assembly continues. However, the intramembrane lipid transporter activity could not be confirmed in vitro.</text>
</comment>
<evidence type="ECO:0000256" key="2">
    <source>
        <dbReference type="ARBA" id="ARBA00004922"/>
    </source>
</evidence>
<dbReference type="OrthoDB" id="9979195at2759"/>
<keyword evidence="7 10" id="KW-0472">Membrane</keyword>
<gene>
    <name evidence="11" type="ORF">P170DRAFT_455007</name>
</gene>
<feature type="transmembrane region" description="Helical" evidence="10">
    <location>
        <begin position="457"/>
        <end position="477"/>
    </location>
</feature>
<evidence type="ECO:0000256" key="10">
    <source>
        <dbReference type="RuleBase" id="RU365067"/>
    </source>
</evidence>
<dbReference type="GO" id="GO:0034203">
    <property type="term" value="P:glycolipid translocation"/>
    <property type="evidence" value="ECO:0007669"/>
    <property type="project" value="TreeGrafter"/>
</dbReference>
<feature type="transmembrane region" description="Helical" evidence="10">
    <location>
        <begin position="216"/>
        <end position="235"/>
    </location>
</feature>
<evidence type="ECO:0000256" key="3">
    <source>
        <dbReference type="ARBA" id="ARBA00010288"/>
    </source>
</evidence>
<protein>
    <recommendedName>
        <fullName evidence="8 10">Man(5)GlcNAc(2)-PP-dolichol translocation protein RFT1</fullName>
    </recommendedName>
</protein>
<dbReference type="GO" id="GO:0005789">
    <property type="term" value="C:endoplasmic reticulum membrane"/>
    <property type="evidence" value="ECO:0007669"/>
    <property type="project" value="UniProtKB-SubCell"/>
</dbReference>
<dbReference type="GeneID" id="36559192"/>
<comment type="pathway">
    <text evidence="2">Protein modification; protein glycosylation.</text>
</comment>
<reference evidence="11 12" key="1">
    <citation type="submission" date="2016-12" db="EMBL/GenBank/DDBJ databases">
        <title>The genomes of Aspergillus section Nigri reveals drivers in fungal speciation.</title>
        <authorList>
            <consortium name="DOE Joint Genome Institute"/>
            <person name="Vesth T.C."/>
            <person name="Nybo J."/>
            <person name="Theobald S."/>
            <person name="Brandl J."/>
            <person name="Frisvad J.C."/>
            <person name="Nielsen K.F."/>
            <person name="Lyhne E.K."/>
            <person name="Kogle M.E."/>
            <person name="Kuo A."/>
            <person name="Riley R."/>
            <person name="Clum A."/>
            <person name="Nolan M."/>
            <person name="Lipzen A."/>
            <person name="Salamov A."/>
            <person name="Henrissat B."/>
            <person name="Wiebenga A."/>
            <person name="De Vries R.P."/>
            <person name="Grigoriev I.V."/>
            <person name="Mortensen U.H."/>
            <person name="Andersen M.R."/>
            <person name="Baker S.E."/>
        </authorList>
    </citation>
    <scope>NUCLEOTIDE SEQUENCE [LARGE SCALE GENOMIC DNA]</scope>
    <source>
        <strain evidence="11 12">IBT 23096</strain>
    </source>
</reference>
<keyword evidence="6 10" id="KW-1133">Transmembrane helix</keyword>
<accession>A0A2I2GCA2</accession>
<comment type="similarity">
    <text evidence="3 10">Belongs to the RFT1 family.</text>
</comment>
<evidence type="ECO:0000256" key="5">
    <source>
        <dbReference type="ARBA" id="ARBA00022824"/>
    </source>
</evidence>
<sequence length="567" mass="61963">MPGSDRNADSVVASPATRTSLLIAVQVISKLFTFVSNQLILRKLHPETLGIAAQLELYSISILYFSREAVRLAIQRQPLGYARAVSEKGSGHPQTQNTREITEARLEASQSVINMSYLSLGLGIPLAVVSTTFYIQLAPDGVSQAQFYHLSILLTACALVIELCSEPFFAIIQQHMLYKKRALVEMTAALAKSLAVCGSVVWAARASRNIGVLPFALGYACYATTLTCGYAISLLSSAGQRSFSLLPKLISSRNNSSYILGRFPRHLVSLFAAIFLQSVIKHLLTQGDSMMLAAMASLQDQGIYSLASNYGGLIARIVFQPIEESSRAVFSSLLNGGKGNDRWPDTVGTARAHLTNILRIYVLFCALVVPLGPCMVPRVLHALGGRRWASAEVDSLLSLYCYYIPFLAFNGITEAFVSSAASTSDLRRQSRWMGVFSGCFAVAAYSFLIIGDMGARGLVWANIFNMGVRITWSLLFIRSYLCRNNHTNLAVTEISPRPLTLISAVIASMILTEQEQASYGFHGIIKDLITCTGYTLLVAFLERRFLLAQIGEGRRTTKKTKLGGKTE</sequence>
<feature type="transmembrane region" description="Helical" evidence="10">
    <location>
        <begin position="360"/>
        <end position="380"/>
    </location>
</feature>
<evidence type="ECO:0000256" key="7">
    <source>
        <dbReference type="ARBA" id="ARBA00023136"/>
    </source>
</evidence>
<dbReference type="RefSeq" id="XP_024705810.1">
    <property type="nucleotide sequence ID" value="XM_024851493.1"/>
</dbReference>
<dbReference type="PANTHER" id="PTHR13117:SF5">
    <property type="entry name" value="PROTEIN RFT1 HOMOLOG"/>
    <property type="match status" value="1"/>
</dbReference>
<comment type="caution">
    <text evidence="11">The sequence shown here is derived from an EMBL/GenBank/DDBJ whole genome shotgun (WGS) entry which is preliminary data.</text>
</comment>
<dbReference type="InterPro" id="IPR007594">
    <property type="entry name" value="RFT1"/>
</dbReference>
<dbReference type="VEuPathDB" id="FungiDB:P170DRAFT_455007"/>
<comment type="subcellular location">
    <subcellularLocation>
        <location evidence="1 10">Endoplasmic reticulum membrane</location>
        <topology evidence="1 10">Multi-pass membrane protein</topology>
    </subcellularLocation>
</comment>
<dbReference type="Pfam" id="PF04506">
    <property type="entry name" value="Rft-1"/>
    <property type="match status" value="1"/>
</dbReference>
<evidence type="ECO:0000256" key="6">
    <source>
        <dbReference type="ARBA" id="ARBA00022989"/>
    </source>
</evidence>
<feature type="transmembrane region" description="Helical" evidence="10">
    <location>
        <begin position="147"/>
        <end position="171"/>
    </location>
</feature>
<keyword evidence="4 10" id="KW-0812">Transmembrane</keyword>
<feature type="transmembrane region" description="Helical" evidence="10">
    <location>
        <begin position="400"/>
        <end position="420"/>
    </location>
</feature>
<dbReference type="AlphaFoldDB" id="A0A2I2GCA2"/>
<name>A0A2I2GCA2_9EURO</name>
<evidence type="ECO:0000256" key="8">
    <source>
        <dbReference type="ARBA" id="ARBA00044793"/>
    </source>
</evidence>
<comment type="caution">
    <text evidence="10">Lacks conserved residue(s) required for the propagation of feature annotation.</text>
</comment>
<dbReference type="PANTHER" id="PTHR13117">
    <property type="entry name" value="ENDOPLASMIC RETICULUM MULTISPAN TRANSMEMBRANE PROTEIN-RELATED"/>
    <property type="match status" value="1"/>
</dbReference>
<dbReference type="EMBL" id="MSFO01000003">
    <property type="protein sequence ID" value="PLB50508.1"/>
    <property type="molecule type" value="Genomic_DNA"/>
</dbReference>
<evidence type="ECO:0000256" key="9">
    <source>
        <dbReference type="ARBA" id="ARBA00045912"/>
    </source>
</evidence>
<keyword evidence="5 10" id="KW-0256">Endoplasmic reticulum</keyword>
<keyword evidence="12" id="KW-1185">Reference proteome</keyword>
<feature type="transmembrane region" description="Helical" evidence="10">
    <location>
        <begin position="115"/>
        <end position="135"/>
    </location>
</feature>
<evidence type="ECO:0000313" key="11">
    <source>
        <dbReference type="EMBL" id="PLB50508.1"/>
    </source>
</evidence>
<proteinExistence type="inferred from homology"/>
<dbReference type="GO" id="GO:0006488">
    <property type="term" value="P:dolichol-linked oligosaccharide biosynthetic process"/>
    <property type="evidence" value="ECO:0007669"/>
    <property type="project" value="InterPro"/>
</dbReference>
<evidence type="ECO:0000313" key="12">
    <source>
        <dbReference type="Proteomes" id="UP000234275"/>
    </source>
</evidence>